<feature type="region of interest" description="Disordered" evidence="1">
    <location>
        <begin position="1"/>
        <end position="23"/>
    </location>
</feature>
<feature type="non-terminal residue" evidence="2">
    <location>
        <position position="1"/>
    </location>
</feature>
<evidence type="ECO:0000256" key="1">
    <source>
        <dbReference type="SAM" id="MobiDB-lite"/>
    </source>
</evidence>
<reference evidence="2 3" key="1">
    <citation type="submission" date="2017-03" db="EMBL/GenBank/DDBJ databases">
        <title>Genomes of endolithic fungi from Antarctica.</title>
        <authorList>
            <person name="Coleine C."/>
            <person name="Masonjones S."/>
            <person name="Stajich J.E."/>
        </authorList>
    </citation>
    <scope>NUCLEOTIDE SEQUENCE [LARGE SCALE GENOMIC DNA]</scope>
    <source>
        <strain evidence="2 3">CCFEE 5184</strain>
    </source>
</reference>
<dbReference type="EMBL" id="NAJQ01001055">
    <property type="protein sequence ID" value="TKA62591.1"/>
    <property type="molecule type" value="Genomic_DNA"/>
</dbReference>
<evidence type="ECO:0000313" key="3">
    <source>
        <dbReference type="Proteomes" id="UP000309340"/>
    </source>
</evidence>
<dbReference type="STRING" id="329884.A0A4U0WIH2"/>
<accession>A0A4U0WIH2</accession>
<dbReference type="AlphaFoldDB" id="A0A4U0WIH2"/>
<feature type="region of interest" description="Disordered" evidence="1">
    <location>
        <begin position="63"/>
        <end position="108"/>
    </location>
</feature>
<evidence type="ECO:0000313" key="2">
    <source>
        <dbReference type="EMBL" id="TKA62591.1"/>
    </source>
</evidence>
<name>A0A4U0WIH2_9PEZI</name>
<dbReference type="OrthoDB" id="2187at2759"/>
<keyword evidence="3" id="KW-1185">Reference proteome</keyword>
<organism evidence="2 3">
    <name type="scientific">Friedmanniomyces simplex</name>
    <dbReference type="NCBI Taxonomy" id="329884"/>
    <lineage>
        <taxon>Eukaryota</taxon>
        <taxon>Fungi</taxon>
        <taxon>Dikarya</taxon>
        <taxon>Ascomycota</taxon>
        <taxon>Pezizomycotina</taxon>
        <taxon>Dothideomycetes</taxon>
        <taxon>Dothideomycetidae</taxon>
        <taxon>Mycosphaerellales</taxon>
        <taxon>Teratosphaeriaceae</taxon>
        <taxon>Friedmanniomyces</taxon>
    </lineage>
</organism>
<sequence length="169" mass="17915">ADEFGKRKGGRNGVKGGSKNEQDFTYFRLGETGGGTVDGVNAPSLAAIAAERAQIATKLSALQLARRKSKQDRQQQQQQTSHSTRRPSSSLGQTNGNTHNGESGDATAAVPVTITISWRHLERSLGMTRASVSGQERSRLEGIYREFVVGRKGEMADGQGGTEVGGGVV</sequence>
<feature type="compositionally biased region" description="Low complexity" evidence="1">
    <location>
        <begin position="74"/>
        <end position="90"/>
    </location>
</feature>
<dbReference type="Proteomes" id="UP000309340">
    <property type="component" value="Unassembled WGS sequence"/>
</dbReference>
<gene>
    <name evidence="2" type="ORF">B0A55_11403</name>
</gene>
<protein>
    <submittedName>
        <fullName evidence="2">Uncharacterized protein</fullName>
    </submittedName>
</protein>
<feature type="compositionally biased region" description="Polar residues" evidence="1">
    <location>
        <begin position="91"/>
        <end position="101"/>
    </location>
</feature>
<proteinExistence type="predicted"/>
<comment type="caution">
    <text evidence="2">The sequence shown here is derived from an EMBL/GenBank/DDBJ whole genome shotgun (WGS) entry which is preliminary data.</text>
</comment>